<dbReference type="Proteomes" id="UP000324897">
    <property type="component" value="Unassembled WGS sequence"/>
</dbReference>
<reference evidence="2 3" key="1">
    <citation type="journal article" date="2019" name="Sci. Rep.">
        <title>A high-quality genome of Eragrostis curvula grass provides insights into Poaceae evolution and supports new strategies to enhance forage quality.</title>
        <authorList>
            <person name="Carballo J."/>
            <person name="Santos B.A.C.M."/>
            <person name="Zappacosta D."/>
            <person name="Garbus I."/>
            <person name="Selva J.P."/>
            <person name="Gallo C.A."/>
            <person name="Diaz A."/>
            <person name="Albertini E."/>
            <person name="Caccamo M."/>
            <person name="Echenique V."/>
        </authorList>
    </citation>
    <scope>NUCLEOTIDE SEQUENCE [LARGE SCALE GENOMIC DNA]</scope>
    <source>
        <strain evidence="3">cv. Victoria</strain>
        <tissue evidence="2">Leaf</tissue>
    </source>
</reference>
<feature type="region of interest" description="Disordered" evidence="1">
    <location>
        <begin position="72"/>
        <end position="97"/>
    </location>
</feature>
<organism evidence="2 3">
    <name type="scientific">Eragrostis curvula</name>
    <name type="common">weeping love grass</name>
    <dbReference type="NCBI Taxonomy" id="38414"/>
    <lineage>
        <taxon>Eukaryota</taxon>
        <taxon>Viridiplantae</taxon>
        <taxon>Streptophyta</taxon>
        <taxon>Embryophyta</taxon>
        <taxon>Tracheophyta</taxon>
        <taxon>Spermatophyta</taxon>
        <taxon>Magnoliopsida</taxon>
        <taxon>Liliopsida</taxon>
        <taxon>Poales</taxon>
        <taxon>Poaceae</taxon>
        <taxon>PACMAD clade</taxon>
        <taxon>Chloridoideae</taxon>
        <taxon>Eragrostideae</taxon>
        <taxon>Eragrostidinae</taxon>
        <taxon>Eragrostis</taxon>
    </lineage>
</organism>
<sequence>MHVKATIQSDLLAGDLLEMLSSPFRKNTAPCGVTVQQKSEQVKSTGSQCYISKIKMHRAPEVTGSVIIEDSQAPSVSQVPKGRGRKPEIVGKDEDSVEEGRAYPSLCNWYKDEDSDEEGRVSLSCYNWYKDRDSDEEGWVSPSRFNWYKD</sequence>
<keyword evidence="3" id="KW-1185">Reference proteome</keyword>
<comment type="caution">
    <text evidence="2">The sequence shown here is derived from an EMBL/GenBank/DDBJ whole genome shotgun (WGS) entry which is preliminary data.</text>
</comment>
<dbReference type="AlphaFoldDB" id="A0A5J9SCK3"/>
<evidence type="ECO:0000313" key="3">
    <source>
        <dbReference type="Proteomes" id="UP000324897"/>
    </source>
</evidence>
<evidence type="ECO:0000256" key="1">
    <source>
        <dbReference type="SAM" id="MobiDB-lite"/>
    </source>
</evidence>
<accession>A0A5J9SCK3</accession>
<name>A0A5J9SCK3_9POAL</name>
<protein>
    <submittedName>
        <fullName evidence="2">Uncharacterized protein</fullName>
    </submittedName>
</protein>
<proteinExistence type="predicted"/>
<dbReference type="EMBL" id="RWGY01001090">
    <property type="protein sequence ID" value="TVT97047.1"/>
    <property type="molecule type" value="Genomic_DNA"/>
</dbReference>
<gene>
    <name evidence="2" type="ORF">EJB05_57722</name>
</gene>
<dbReference type="Gramene" id="TVT97047">
    <property type="protein sequence ID" value="TVT97047"/>
    <property type="gene ID" value="EJB05_57722"/>
</dbReference>
<evidence type="ECO:0000313" key="2">
    <source>
        <dbReference type="EMBL" id="TVT97047.1"/>
    </source>
</evidence>
<feature type="compositionally biased region" description="Basic and acidic residues" evidence="1">
    <location>
        <begin position="85"/>
        <end position="97"/>
    </location>
</feature>